<keyword evidence="1" id="KW-0614">Plasmid</keyword>
<gene>
    <name evidence="1" type="ORF">GZ22_18565</name>
</gene>
<name>A0A075LQ17_9BACI</name>
<dbReference type="RefSeq" id="WP_041592344.1">
    <property type="nucleotide sequence ID" value="NZ_CP008877.1"/>
</dbReference>
<evidence type="ECO:0000313" key="2">
    <source>
        <dbReference type="Proteomes" id="UP000027980"/>
    </source>
</evidence>
<evidence type="ECO:0000313" key="1">
    <source>
        <dbReference type="EMBL" id="AIF68429.1"/>
    </source>
</evidence>
<organism evidence="1 2">
    <name type="scientific">Terribacillus saccharophilus</name>
    <dbReference type="NCBI Taxonomy" id="361277"/>
    <lineage>
        <taxon>Bacteria</taxon>
        <taxon>Bacillati</taxon>
        <taxon>Bacillota</taxon>
        <taxon>Bacilli</taxon>
        <taxon>Bacillales</taxon>
        <taxon>Bacillaceae</taxon>
        <taxon>Terribacillus</taxon>
    </lineage>
</organism>
<dbReference type="Proteomes" id="UP000027980">
    <property type="component" value="Plasmid pT1"/>
</dbReference>
<dbReference type="KEGG" id="tap:GZ22_18565"/>
<geneLocation type="plasmid" evidence="1 2">
    <name>pT1</name>
</geneLocation>
<proteinExistence type="predicted"/>
<accession>A0A075LQ17</accession>
<dbReference type="GeneID" id="34223418"/>
<dbReference type="AlphaFoldDB" id="A0A075LQ17"/>
<evidence type="ECO:0008006" key="3">
    <source>
        <dbReference type="Google" id="ProtNLM"/>
    </source>
</evidence>
<protein>
    <recommendedName>
        <fullName evidence="3">DUF5082 domain-containing protein</fullName>
    </recommendedName>
</protein>
<dbReference type="HOGENOM" id="CLU_2248793_0_0_9"/>
<dbReference type="EMBL" id="CP008877">
    <property type="protein sequence ID" value="AIF68429.1"/>
    <property type="molecule type" value="Genomic_DNA"/>
</dbReference>
<reference evidence="1 2" key="1">
    <citation type="submission" date="2014-07" db="EMBL/GenBank/DDBJ databases">
        <title>Complete genome sequence of a moderately halophilic bacterium Terribacillus aidingensis MP602, isolated from Cryptomeria fortunei in Tianmu mountain in China.</title>
        <authorList>
            <person name="Wang Y."/>
            <person name="Lu P."/>
            <person name="Zhang L."/>
        </authorList>
    </citation>
    <scope>NUCLEOTIDE SEQUENCE [LARGE SCALE GENOMIC DNA]</scope>
    <source>
        <strain evidence="1 2">MP602</strain>
        <plasmid evidence="1 2">pT1</plasmid>
    </source>
</reference>
<sequence>MEVKKASNMVDKIGNLSEMKGQAKLNLNHLIGKRENLFYAVKRGLPDNVESVTSQYLAGTYGNHIGASLVDYAQQLESVQRDIDRHHAFIATCQVEIDNLKKNI</sequence>